<keyword evidence="3" id="KW-1185">Reference proteome</keyword>
<feature type="compositionally biased region" description="Pro residues" evidence="1">
    <location>
        <begin position="58"/>
        <end position="70"/>
    </location>
</feature>
<sequence>MQLNQAAPMASPPVGLPLTPPSHSPPLSSPPVRRARSQEALPGLASRRSSLRRARLHTPPPPPPPTPLTAPPKAEGARPKRSPVHPLRFGSSAGSPLGSPSGSPSPSSRLASPSPPPLPQPLPWYIIPAASPYKLLWDVLTFLLTLHSALSSHRSISSRSFTASPPLTLWLSLDVLLNFVTQHTSPSSPPLTALPAIAGRYLTTWFLFDLLSLLPWELLLLQPAIAAARRRGWIKKALVRTRAVTKVAGVLRGRHVRWFNLLKRQTKVVGVGGGRLLRGIIKYTPKYLQYVRKMRVILPMRMVRVAHVVRKIAKDFLLEASVSYSRSVAADEPQGPLLGRVMRGRRRLSEAVGRVVVKNRLDRLEEVLQNIDERGLEPDEYDSSSSRSSAASSYLAGDHRPSTDSLASDAAPPLRRNASAGRVDERAGVGLTVGGGGRAKIAELRRRKTESALHRADGMG</sequence>
<organism evidence="2 3">
    <name type="scientific">Tetraparma gracilis</name>
    <dbReference type="NCBI Taxonomy" id="2962635"/>
    <lineage>
        <taxon>Eukaryota</taxon>
        <taxon>Sar</taxon>
        <taxon>Stramenopiles</taxon>
        <taxon>Ochrophyta</taxon>
        <taxon>Bolidophyceae</taxon>
        <taxon>Parmales</taxon>
        <taxon>Triparmaceae</taxon>
        <taxon>Tetraparma</taxon>
    </lineage>
</organism>
<protein>
    <recommendedName>
        <fullName evidence="4">Ion transport domain-containing protein</fullName>
    </recommendedName>
</protein>
<reference evidence="2 3" key="1">
    <citation type="journal article" date="2023" name="Commun. Biol.">
        <title>Genome analysis of Parmales, the sister group of diatoms, reveals the evolutionary specialization of diatoms from phago-mixotrophs to photoautotrophs.</title>
        <authorList>
            <person name="Ban H."/>
            <person name="Sato S."/>
            <person name="Yoshikawa S."/>
            <person name="Yamada K."/>
            <person name="Nakamura Y."/>
            <person name="Ichinomiya M."/>
            <person name="Sato N."/>
            <person name="Blanc-Mathieu R."/>
            <person name="Endo H."/>
            <person name="Kuwata A."/>
            <person name="Ogata H."/>
        </authorList>
    </citation>
    <scope>NUCLEOTIDE SEQUENCE [LARGE SCALE GENOMIC DNA]</scope>
</reference>
<feature type="compositionally biased region" description="Low complexity" evidence="1">
    <location>
        <begin position="383"/>
        <end position="393"/>
    </location>
</feature>
<feature type="compositionally biased region" description="Pro residues" evidence="1">
    <location>
        <begin position="10"/>
        <end position="29"/>
    </location>
</feature>
<feature type="region of interest" description="Disordered" evidence="1">
    <location>
        <begin position="375"/>
        <end position="460"/>
    </location>
</feature>
<gene>
    <name evidence="2" type="ORF">TeGR_g2971</name>
</gene>
<evidence type="ECO:0000256" key="1">
    <source>
        <dbReference type="SAM" id="MobiDB-lite"/>
    </source>
</evidence>
<dbReference type="EMBL" id="BRYB01000535">
    <property type="protein sequence ID" value="GMI32098.1"/>
    <property type="molecule type" value="Genomic_DNA"/>
</dbReference>
<feature type="region of interest" description="Disordered" evidence="1">
    <location>
        <begin position="1"/>
        <end position="115"/>
    </location>
</feature>
<accession>A0ABQ6MTC9</accession>
<proteinExistence type="predicted"/>
<evidence type="ECO:0000313" key="2">
    <source>
        <dbReference type="EMBL" id="GMI32098.1"/>
    </source>
</evidence>
<feature type="compositionally biased region" description="Low complexity" evidence="1">
    <location>
        <begin position="90"/>
        <end position="112"/>
    </location>
</feature>
<comment type="caution">
    <text evidence="2">The sequence shown here is derived from an EMBL/GenBank/DDBJ whole genome shotgun (WGS) entry which is preliminary data.</text>
</comment>
<dbReference type="Proteomes" id="UP001165060">
    <property type="component" value="Unassembled WGS sequence"/>
</dbReference>
<name>A0ABQ6MTC9_9STRA</name>
<feature type="compositionally biased region" description="Basic and acidic residues" evidence="1">
    <location>
        <begin position="440"/>
        <end position="460"/>
    </location>
</feature>
<evidence type="ECO:0000313" key="3">
    <source>
        <dbReference type="Proteomes" id="UP001165060"/>
    </source>
</evidence>
<evidence type="ECO:0008006" key="4">
    <source>
        <dbReference type="Google" id="ProtNLM"/>
    </source>
</evidence>